<dbReference type="Pfam" id="PF00285">
    <property type="entry name" value="Citrate_synt"/>
    <property type="match status" value="1"/>
</dbReference>
<evidence type="ECO:0000313" key="4">
    <source>
        <dbReference type="EMBL" id="PYH93967.1"/>
    </source>
</evidence>
<dbReference type="OrthoDB" id="435022at2759"/>
<sequence length="305" mass="33658">MCRSTSSPLPLIVAGLSAYLACHPGMIPASNDANLYRSNTDRSDRAIIQTAAAYAVVFGLVSCHRHGVRFTPPALGKTYYENLFTMVGLVDPKTGLPDPVKLSCFRRFAMLNSDHGMALVVFSALTTASSLTDPISCLITAVTAAWGPLHFGATESAQRTLQAIGHPENVPEYIERVKQGHERLFGYGHRSYKGIDPRVRPIQSILQDLDQTSNRLLKVAERIEAVASQDDFFRRRGLHPNGDFYGNFVFTGLGFEPAMIPAAMLAQRIMGILAHWREYMLTRGKLLRPSHLYTGEVASRGLPRI</sequence>
<dbReference type="InterPro" id="IPR016143">
    <property type="entry name" value="Citrate_synth-like_sm_a-sub"/>
</dbReference>
<name>A0A319DIT3_9EURO</name>
<dbReference type="GO" id="GO:0005759">
    <property type="term" value="C:mitochondrial matrix"/>
    <property type="evidence" value="ECO:0007669"/>
    <property type="project" value="TreeGrafter"/>
</dbReference>
<dbReference type="PANTHER" id="PTHR11739">
    <property type="entry name" value="CITRATE SYNTHASE"/>
    <property type="match status" value="1"/>
</dbReference>
<dbReference type="InterPro" id="IPR016142">
    <property type="entry name" value="Citrate_synth-like_lrg_a-sub"/>
</dbReference>
<dbReference type="AlphaFoldDB" id="A0A319DIT3"/>
<evidence type="ECO:0000256" key="3">
    <source>
        <dbReference type="RuleBase" id="RU000441"/>
    </source>
</evidence>
<organism evidence="4 5">
    <name type="scientific">Aspergillus ellipticus CBS 707.79</name>
    <dbReference type="NCBI Taxonomy" id="1448320"/>
    <lineage>
        <taxon>Eukaryota</taxon>
        <taxon>Fungi</taxon>
        <taxon>Dikarya</taxon>
        <taxon>Ascomycota</taxon>
        <taxon>Pezizomycotina</taxon>
        <taxon>Eurotiomycetes</taxon>
        <taxon>Eurotiomycetidae</taxon>
        <taxon>Eurotiales</taxon>
        <taxon>Aspergillaceae</taxon>
        <taxon>Aspergillus</taxon>
        <taxon>Aspergillus subgen. Circumdati</taxon>
    </lineage>
</organism>
<proteinExistence type="inferred from homology"/>
<dbReference type="VEuPathDB" id="FungiDB:BO71DRAFT_399310"/>
<dbReference type="EMBL" id="KZ825882">
    <property type="protein sequence ID" value="PYH93967.1"/>
    <property type="molecule type" value="Genomic_DNA"/>
</dbReference>
<evidence type="ECO:0000256" key="2">
    <source>
        <dbReference type="ARBA" id="ARBA00022679"/>
    </source>
</evidence>
<dbReference type="Proteomes" id="UP000247810">
    <property type="component" value="Unassembled WGS sequence"/>
</dbReference>
<dbReference type="Gene3D" id="1.10.580.10">
    <property type="entry name" value="Citrate Synthase, domain 1"/>
    <property type="match status" value="1"/>
</dbReference>
<evidence type="ECO:0000313" key="5">
    <source>
        <dbReference type="Proteomes" id="UP000247810"/>
    </source>
</evidence>
<reference evidence="4 5" key="1">
    <citation type="submission" date="2018-02" db="EMBL/GenBank/DDBJ databases">
        <title>The genomes of Aspergillus section Nigri reveals drivers in fungal speciation.</title>
        <authorList>
            <consortium name="DOE Joint Genome Institute"/>
            <person name="Vesth T.C."/>
            <person name="Nybo J."/>
            <person name="Theobald S."/>
            <person name="Brandl J."/>
            <person name="Frisvad J.C."/>
            <person name="Nielsen K.F."/>
            <person name="Lyhne E.K."/>
            <person name="Kogle M.E."/>
            <person name="Kuo A."/>
            <person name="Riley R."/>
            <person name="Clum A."/>
            <person name="Nolan M."/>
            <person name="Lipzen A."/>
            <person name="Salamov A."/>
            <person name="Henrissat B."/>
            <person name="Wiebenga A."/>
            <person name="De vries R.P."/>
            <person name="Grigoriev I.V."/>
            <person name="Mortensen U.H."/>
            <person name="Andersen M.R."/>
            <person name="Baker S.E."/>
        </authorList>
    </citation>
    <scope>NUCLEOTIDE SEQUENCE [LARGE SCALE GENOMIC DNA]</scope>
    <source>
        <strain evidence="4 5">CBS 707.79</strain>
    </source>
</reference>
<dbReference type="PRINTS" id="PR00143">
    <property type="entry name" value="CITRTSNTHASE"/>
</dbReference>
<accession>A0A319DIT3</accession>
<dbReference type="InterPro" id="IPR002020">
    <property type="entry name" value="Citrate_synthase"/>
</dbReference>
<keyword evidence="2 3" id="KW-0808">Transferase</keyword>
<dbReference type="Gene3D" id="1.10.230.10">
    <property type="entry name" value="Cytochrome P450-Terp, domain 2"/>
    <property type="match status" value="1"/>
</dbReference>
<dbReference type="SUPFAM" id="SSF48256">
    <property type="entry name" value="Citrate synthase"/>
    <property type="match status" value="1"/>
</dbReference>
<dbReference type="GO" id="GO:0006099">
    <property type="term" value="P:tricarboxylic acid cycle"/>
    <property type="evidence" value="ECO:0007669"/>
    <property type="project" value="TreeGrafter"/>
</dbReference>
<dbReference type="GO" id="GO:0046912">
    <property type="term" value="F:acyltransferase activity, acyl groups converted into alkyl on transfer"/>
    <property type="evidence" value="ECO:0007669"/>
    <property type="project" value="InterPro"/>
</dbReference>
<dbReference type="FunFam" id="1.10.230.10:FF:000013">
    <property type="entry name" value="Citrate synthase"/>
    <property type="match status" value="1"/>
</dbReference>
<dbReference type="GO" id="GO:0005975">
    <property type="term" value="P:carbohydrate metabolic process"/>
    <property type="evidence" value="ECO:0007669"/>
    <property type="project" value="TreeGrafter"/>
</dbReference>
<gene>
    <name evidence="4" type="ORF">BO71DRAFT_399310</name>
</gene>
<dbReference type="InterPro" id="IPR036969">
    <property type="entry name" value="Citrate_synthase_sf"/>
</dbReference>
<comment type="similarity">
    <text evidence="1 3">Belongs to the citrate synthase family.</text>
</comment>
<keyword evidence="5" id="KW-1185">Reference proteome</keyword>
<protein>
    <recommendedName>
        <fullName evidence="3">Citrate synthase</fullName>
    </recommendedName>
</protein>
<dbReference type="STRING" id="1448320.A0A319DIT3"/>
<dbReference type="PANTHER" id="PTHR11739:SF4">
    <property type="entry name" value="CITRATE SYNTHASE, PEROXISOMAL"/>
    <property type="match status" value="1"/>
</dbReference>
<evidence type="ECO:0000256" key="1">
    <source>
        <dbReference type="ARBA" id="ARBA00010566"/>
    </source>
</evidence>